<keyword evidence="3" id="KW-1185">Reference proteome</keyword>
<protein>
    <submittedName>
        <fullName evidence="2">Oidioi.mRNA.OKI2018_I69.XSR.g14663.t1.cds</fullName>
    </submittedName>
</protein>
<dbReference type="Proteomes" id="UP001158576">
    <property type="component" value="Chromosome XSR"/>
</dbReference>
<gene>
    <name evidence="2" type="ORF">OKIOD_LOCUS6221</name>
</gene>
<dbReference type="EMBL" id="OU015569">
    <property type="protein sequence ID" value="CAG5096532.1"/>
    <property type="molecule type" value="Genomic_DNA"/>
</dbReference>
<accession>A0ABN7SHS2</accession>
<name>A0ABN7SHS2_OIKDI</name>
<feature type="region of interest" description="Disordered" evidence="1">
    <location>
        <begin position="224"/>
        <end position="272"/>
    </location>
</feature>
<feature type="compositionally biased region" description="Low complexity" evidence="1">
    <location>
        <begin position="253"/>
        <end position="262"/>
    </location>
</feature>
<feature type="compositionally biased region" description="Acidic residues" evidence="1">
    <location>
        <begin position="172"/>
        <end position="194"/>
    </location>
</feature>
<sequence length="272" mass="29975">MEESTSGIGTTISNVFYSLSDWKDTALQYVIDGPLAQVGRVQEYITDTVKSSAGMAGAGLAIGAVAAAIGYFLRTSDNDEAIGNPLLDPDFVESVKQQVEESANNHVRFSVSLDENMHNPNENALTFEEIKSPQHRTFPKTPIYSPRSSGSYTPIVIKQQETQPVFVFPEKIEEEEEEPEEKIEPSEIIEEQKEEEPKIEVILHPSRQVSILSAVNEIIEQEFFNQESETAPEPKCEPQMGTSGDEPSPKPKTPSSPAVASSIAQRASQEFT</sequence>
<organism evidence="2 3">
    <name type="scientific">Oikopleura dioica</name>
    <name type="common">Tunicate</name>
    <dbReference type="NCBI Taxonomy" id="34765"/>
    <lineage>
        <taxon>Eukaryota</taxon>
        <taxon>Metazoa</taxon>
        <taxon>Chordata</taxon>
        <taxon>Tunicata</taxon>
        <taxon>Appendicularia</taxon>
        <taxon>Copelata</taxon>
        <taxon>Oikopleuridae</taxon>
        <taxon>Oikopleura</taxon>
    </lineage>
</organism>
<feature type="region of interest" description="Disordered" evidence="1">
    <location>
        <begin position="172"/>
        <end position="196"/>
    </location>
</feature>
<feature type="compositionally biased region" description="Polar residues" evidence="1">
    <location>
        <begin position="263"/>
        <end position="272"/>
    </location>
</feature>
<evidence type="ECO:0000256" key="1">
    <source>
        <dbReference type="SAM" id="MobiDB-lite"/>
    </source>
</evidence>
<proteinExistence type="predicted"/>
<reference evidence="2 3" key="1">
    <citation type="submission" date="2021-04" db="EMBL/GenBank/DDBJ databases">
        <authorList>
            <person name="Bliznina A."/>
        </authorList>
    </citation>
    <scope>NUCLEOTIDE SEQUENCE [LARGE SCALE GENOMIC DNA]</scope>
</reference>
<evidence type="ECO:0000313" key="3">
    <source>
        <dbReference type="Proteomes" id="UP001158576"/>
    </source>
</evidence>
<evidence type="ECO:0000313" key="2">
    <source>
        <dbReference type="EMBL" id="CAG5096532.1"/>
    </source>
</evidence>